<dbReference type="AlphaFoldDB" id="A0A1H0S0Z6"/>
<dbReference type="OrthoDB" id="4833326at2"/>
<feature type="transmembrane region" description="Helical" evidence="2">
    <location>
        <begin position="49"/>
        <end position="66"/>
    </location>
</feature>
<gene>
    <name evidence="4" type="ORF">SAMN05660199_03706</name>
</gene>
<feature type="compositionally biased region" description="Low complexity" evidence="1">
    <location>
        <begin position="183"/>
        <end position="196"/>
    </location>
</feature>
<keyword evidence="5" id="KW-1185">Reference proteome</keyword>
<evidence type="ECO:0000256" key="1">
    <source>
        <dbReference type="SAM" id="MobiDB-lite"/>
    </source>
</evidence>
<evidence type="ECO:0000313" key="4">
    <source>
        <dbReference type="EMBL" id="SDP35307.1"/>
    </source>
</evidence>
<feature type="transmembrane region" description="Helical" evidence="2">
    <location>
        <begin position="22"/>
        <end position="42"/>
    </location>
</feature>
<evidence type="ECO:0000256" key="2">
    <source>
        <dbReference type="SAM" id="Phobius"/>
    </source>
</evidence>
<dbReference type="Pfam" id="PF04892">
    <property type="entry name" value="VanZ"/>
    <property type="match status" value="1"/>
</dbReference>
<sequence length="204" mass="20799">MRASPPPSGPVVITNWVLDHPWANAVGMALLLLLGPTVGAWLADQPRRAWWAAALSTVPVAVLTMAPTGRRSPAVGCTVQWSLPDFGTPELMANVLLFALPAVLVTVASRRPATTLVGATVLSVGIEAVQAVAVDLGRACDTTDWLCNTLGAGLGVALGCCALLLHRRVVTSGAGGRGRARRAGAPGAPRPGGTAPSSPPARRG</sequence>
<dbReference type="EMBL" id="FNIR01000012">
    <property type="protein sequence ID" value="SDP35307.1"/>
    <property type="molecule type" value="Genomic_DNA"/>
</dbReference>
<evidence type="ECO:0000259" key="3">
    <source>
        <dbReference type="Pfam" id="PF04892"/>
    </source>
</evidence>
<feature type="domain" description="VanZ-like" evidence="3">
    <location>
        <begin position="89"/>
        <end position="158"/>
    </location>
</feature>
<feature type="region of interest" description="Disordered" evidence="1">
    <location>
        <begin position="175"/>
        <end position="204"/>
    </location>
</feature>
<feature type="transmembrane region" description="Helical" evidence="2">
    <location>
        <begin position="91"/>
        <end position="108"/>
    </location>
</feature>
<organism evidence="4 5">
    <name type="scientific">Klenkia soli</name>
    <dbReference type="NCBI Taxonomy" id="1052260"/>
    <lineage>
        <taxon>Bacteria</taxon>
        <taxon>Bacillati</taxon>
        <taxon>Actinomycetota</taxon>
        <taxon>Actinomycetes</taxon>
        <taxon>Geodermatophilales</taxon>
        <taxon>Geodermatophilaceae</taxon>
        <taxon>Klenkia</taxon>
    </lineage>
</organism>
<dbReference type="Proteomes" id="UP000199088">
    <property type="component" value="Unassembled WGS sequence"/>
</dbReference>
<keyword evidence="2" id="KW-0472">Membrane</keyword>
<keyword evidence="2" id="KW-1133">Transmembrane helix</keyword>
<feature type="transmembrane region" description="Helical" evidence="2">
    <location>
        <begin position="115"/>
        <end position="133"/>
    </location>
</feature>
<accession>A0A1H0S0Z6</accession>
<reference evidence="5" key="1">
    <citation type="submission" date="2016-10" db="EMBL/GenBank/DDBJ databases">
        <authorList>
            <person name="Varghese N."/>
            <person name="Submissions S."/>
        </authorList>
    </citation>
    <scope>NUCLEOTIDE SEQUENCE [LARGE SCALE GENOMIC DNA]</scope>
    <source>
        <strain evidence="5">DSM 45843</strain>
    </source>
</reference>
<protein>
    <submittedName>
        <fullName evidence="4">VanZ like family protein</fullName>
    </submittedName>
</protein>
<keyword evidence="2" id="KW-0812">Transmembrane</keyword>
<dbReference type="InterPro" id="IPR006976">
    <property type="entry name" value="VanZ-like"/>
</dbReference>
<feature type="transmembrane region" description="Helical" evidence="2">
    <location>
        <begin position="145"/>
        <end position="165"/>
    </location>
</feature>
<evidence type="ECO:0000313" key="5">
    <source>
        <dbReference type="Proteomes" id="UP000199088"/>
    </source>
</evidence>
<name>A0A1H0S0Z6_9ACTN</name>
<proteinExistence type="predicted"/>